<evidence type="ECO:0000313" key="1">
    <source>
        <dbReference type="EMBL" id="KAJ0045107.1"/>
    </source>
</evidence>
<name>A0ACC0Z1E9_9ROSI</name>
<organism evidence="1 2">
    <name type="scientific">Pistacia integerrima</name>
    <dbReference type="NCBI Taxonomy" id="434235"/>
    <lineage>
        <taxon>Eukaryota</taxon>
        <taxon>Viridiplantae</taxon>
        <taxon>Streptophyta</taxon>
        <taxon>Embryophyta</taxon>
        <taxon>Tracheophyta</taxon>
        <taxon>Spermatophyta</taxon>
        <taxon>Magnoliopsida</taxon>
        <taxon>eudicotyledons</taxon>
        <taxon>Gunneridae</taxon>
        <taxon>Pentapetalae</taxon>
        <taxon>rosids</taxon>
        <taxon>malvids</taxon>
        <taxon>Sapindales</taxon>
        <taxon>Anacardiaceae</taxon>
        <taxon>Pistacia</taxon>
    </lineage>
</organism>
<proteinExistence type="predicted"/>
<dbReference type="EMBL" id="CM047738">
    <property type="protein sequence ID" value="KAJ0045107.1"/>
    <property type="molecule type" value="Genomic_DNA"/>
</dbReference>
<comment type="caution">
    <text evidence="1">The sequence shown here is derived from an EMBL/GenBank/DDBJ whole genome shotgun (WGS) entry which is preliminary data.</text>
</comment>
<sequence length="40" mass="4716">MKCNSTTKFLVSLALPHFWKEPHSTPQYQLLFLSKKSHLK</sequence>
<protein>
    <submittedName>
        <fullName evidence="1">Uncharacterized protein</fullName>
    </submittedName>
</protein>
<keyword evidence="2" id="KW-1185">Reference proteome</keyword>
<dbReference type="Proteomes" id="UP001163603">
    <property type="component" value="Chromosome 3"/>
</dbReference>
<accession>A0ACC0Z1E9</accession>
<evidence type="ECO:0000313" key="2">
    <source>
        <dbReference type="Proteomes" id="UP001163603"/>
    </source>
</evidence>
<gene>
    <name evidence="1" type="ORF">Pint_04557</name>
</gene>
<reference evidence="2" key="1">
    <citation type="journal article" date="2023" name="G3 (Bethesda)">
        <title>Genome assembly and association tests identify interacting loci associated with vigor, precocity, and sex in interspecific pistachio rootstocks.</title>
        <authorList>
            <person name="Palmer W."/>
            <person name="Jacygrad E."/>
            <person name="Sagayaradj S."/>
            <person name="Cavanaugh K."/>
            <person name="Han R."/>
            <person name="Bertier L."/>
            <person name="Beede B."/>
            <person name="Kafkas S."/>
            <person name="Golino D."/>
            <person name="Preece J."/>
            <person name="Michelmore R."/>
        </authorList>
    </citation>
    <scope>NUCLEOTIDE SEQUENCE [LARGE SCALE GENOMIC DNA]</scope>
</reference>